<comment type="caution">
    <text evidence="2">The sequence shown here is derived from an EMBL/GenBank/DDBJ whole genome shotgun (WGS) entry which is preliminary data.</text>
</comment>
<keyword evidence="3" id="KW-1185">Reference proteome</keyword>
<feature type="region of interest" description="Disordered" evidence="1">
    <location>
        <begin position="269"/>
        <end position="292"/>
    </location>
</feature>
<proteinExistence type="predicted"/>
<feature type="compositionally biased region" description="Basic and acidic residues" evidence="1">
    <location>
        <begin position="276"/>
        <end position="292"/>
    </location>
</feature>
<dbReference type="EMBL" id="JBFOLJ010000003">
    <property type="protein sequence ID" value="KAL2549509.1"/>
    <property type="molecule type" value="Genomic_DNA"/>
</dbReference>
<reference evidence="3" key="1">
    <citation type="submission" date="2024-07" db="EMBL/GenBank/DDBJ databases">
        <title>Two chromosome-level genome assemblies of Korean endemic species Abeliophyllum distichum and Forsythia ovata (Oleaceae).</title>
        <authorList>
            <person name="Jang H."/>
        </authorList>
    </citation>
    <scope>NUCLEOTIDE SEQUENCE [LARGE SCALE GENOMIC DNA]</scope>
</reference>
<gene>
    <name evidence="2" type="ORF">Fot_11039</name>
</gene>
<protein>
    <submittedName>
        <fullName evidence="2">Uncharacterized protein</fullName>
    </submittedName>
</protein>
<organism evidence="2 3">
    <name type="scientific">Forsythia ovata</name>
    <dbReference type="NCBI Taxonomy" id="205694"/>
    <lineage>
        <taxon>Eukaryota</taxon>
        <taxon>Viridiplantae</taxon>
        <taxon>Streptophyta</taxon>
        <taxon>Embryophyta</taxon>
        <taxon>Tracheophyta</taxon>
        <taxon>Spermatophyta</taxon>
        <taxon>Magnoliopsida</taxon>
        <taxon>eudicotyledons</taxon>
        <taxon>Gunneridae</taxon>
        <taxon>Pentapetalae</taxon>
        <taxon>asterids</taxon>
        <taxon>lamiids</taxon>
        <taxon>Lamiales</taxon>
        <taxon>Oleaceae</taxon>
        <taxon>Forsythieae</taxon>
        <taxon>Forsythia</taxon>
    </lineage>
</organism>
<name>A0ABD1WIJ6_9LAMI</name>
<dbReference type="AlphaFoldDB" id="A0ABD1WIJ6"/>
<sequence>MPESRDIAEVLDDLQLHVRCTLHASPEEREEEYVRLFISGPIREDPILDAYLHEDRAYGTAGDEEPDDIFEQVREDDPLCSLVAHDEHEAGQSSLAVAHRAPLWRSRPCCEHKNMPRQILEQIKKLTDQVDELKRKFDRSEERRQCIPHFHREYMDDDRGVNWDGADELFDNHGQMGAEEANDREADTGIDRTGQKGVEEPVDVDVDVETTVDGKADTAVRTGVGPTVEVTQEEVVDTGVDTTVDGAQVEAVITGVDTPVEGEAEVANNTGIGKMVEGDAEKADQPRIREKS</sequence>
<evidence type="ECO:0000313" key="3">
    <source>
        <dbReference type="Proteomes" id="UP001604277"/>
    </source>
</evidence>
<accession>A0ABD1WIJ6</accession>
<dbReference type="Proteomes" id="UP001604277">
    <property type="component" value="Unassembled WGS sequence"/>
</dbReference>
<evidence type="ECO:0000313" key="2">
    <source>
        <dbReference type="EMBL" id="KAL2549509.1"/>
    </source>
</evidence>
<evidence type="ECO:0000256" key="1">
    <source>
        <dbReference type="SAM" id="MobiDB-lite"/>
    </source>
</evidence>